<dbReference type="PIRSF" id="PIRSF037490">
    <property type="entry name" value="UCP037490_NIF3_euk"/>
    <property type="match status" value="1"/>
</dbReference>
<dbReference type="InterPro" id="IPR036069">
    <property type="entry name" value="DUF34/NIF3_sf"/>
</dbReference>
<dbReference type="PANTHER" id="PTHR13799:SF13">
    <property type="entry name" value="NIF3-LIKE PROTEIN 1"/>
    <property type="match status" value="1"/>
</dbReference>
<evidence type="ECO:0000256" key="1">
    <source>
        <dbReference type="ARBA" id="ARBA00006964"/>
    </source>
</evidence>
<evidence type="ECO:0000313" key="4">
    <source>
        <dbReference type="RefSeq" id="XP_005111921.1"/>
    </source>
</evidence>
<organism evidence="3 4">
    <name type="scientific">Aplysia californica</name>
    <name type="common">California sea hare</name>
    <dbReference type="NCBI Taxonomy" id="6500"/>
    <lineage>
        <taxon>Eukaryota</taxon>
        <taxon>Metazoa</taxon>
        <taxon>Spiralia</taxon>
        <taxon>Lophotrochozoa</taxon>
        <taxon>Mollusca</taxon>
        <taxon>Gastropoda</taxon>
        <taxon>Heterobranchia</taxon>
        <taxon>Euthyneura</taxon>
        <taxon>Tectipleura</taxon>
        <taxon>Aplysiida</taxon>
        <taxon>Aplysioidea</taxon>
        <taxon>Aplysiidae</taxon>
        <taxon>Aplysia</taxon>
    </lineage>
</organism>
<comment type="similarity">
    <text evidence="1">Belongs to the GTP cyclohydrolase I type 2/NIF3 family.</text>
</comment>
<name>A0ABM0K995_APLCA</name>
<dbReference type="InterPro" id="IPR017222">
    <property type="entry name" value="DUF34/NIF3_animal"/>
</dbReference>
<dbReference type="SUPFAM" id="SSF102705">
    <property type="entry name" value="NIF3 (NGG1p interacting factor 3)-like"/>
    <property type="match status" value="1"/>
</dbReference>
<dbReference type="Gene3D" id="3.40.1390.30">
    <property type="entry name" value="NIF3 (NGG1p interacting factor 3)-like"/>
    <property type="match status" value="2"/>
</dbReference>
<dbReference type="Proteomes" id="UP000694888">
    <property type="component" value="Unplaced"/>
</dbReference>
<gene>
    <name evidence="4" type="primary">LOC101860464</name>
</gene>
<sequence length="401" mass="43577">MSLTLMIRSQRLITSSFRSKHKLKYQSPITLLSSQPWRTTGSLTMNSLDTVVAKLKKFAPLSLAGSWDNVGLLVEPSPPKYISKMMLTNDLTTAVVEEAKEKTVDLILSYHPPIFKPLKRLTQSSWKERVLIECAESRIAVFSPHTSYDAVEGGVNDWLLSAFDLKKGSVRPLEVSQTKDCRSHLFEVDVAADRLKEMRDEILVSCLPADSPLTAQKTAFSTVVLRSTGSEQLRLQVACNSSELNAIITALTLCKAPETYRVTPLSQIPRPAAGAGRVAELAEPLSLELLVSRVKTFLGLKHVAVAKAVGEEDPEVSSVAVCAGSGGSVLGGVPADLLLTGEMSHHEVLDAVHRGSSVILCHHSNTERGFLVPLRDKLSGLLGSSVDIFISETDRDPLETV</sequence>
<dbReference type="RefSeq" id="XP_005111921.1">
    <property type="nucleotide sequence ID" value="XM_005111864.3"/>
</dbReference>
<keyword evidence="3" id="KW-1185">Reference proteome</keyword>
<accession>A0ABM0K995</accession>
<dbReference type="GeneID" id="101860464"/>
<protein>
    <recommendedName>
        <fullName evidence="2">NIF3-like protein 1</fullName>
    </recommendedName>
</protein>
<evidence type="ECO:0000313" key="3">
    <source>
        <dbReference type="Proteomes" id="UP000694888"/>
    </source>
</evidence>
<proteinExistence type="inferred from homology"/>
<dbReference type="PANTHER" id="PTHR13799">
    <property type="entry name" value="NGG1 INTERACTING FACTOR 3"/>
    <property type="match status" value="1"/>
</dbReference>
<evidence type="ECO:0000256" key="2">
    <source>
        <dbReference type="ARBA" id="ARBA00019069"/>
    </source>
</evidence>
<dbReference type="NCBIfam" id="TIGR00486">
    <property type="entry name" value="YbgI_SA1388"/>
    <property type="match status" value="1"/>
</dbReference>
<reference evidence="4" key="1">
    <citation type="submission" date="2025-08" db="UniProtKB">
        <authorList>
            <consortium name="RefSeq"/>
        </authorList>
    </citation>
    <scope>IDENTIFICATION</scope>
</reference>
<dbReference type="Pfam" id="PF01784">
    <property type="entry name" value="DUF34_NIF3"/>
    <property type="match status" value="1"/>
</dbReference>
<dbReference type="InterPro" id="IPR002678">
    <property type="entry name" value="DUF34/NIF3"/>
</dbReference>